<dbReference type="Pfam" id="PF13185">
    <property type="entry name" value="GAF_2"/>
    <property type="match status" value="1"/>
</dbReference>
<dbReference type="Gene3D" id="3.30.450.40">
    <property type="match status" value="1"/>
</dbReference>
<dbReference type="EMBL" id="BMHI01000004">
    <property type="protein sequence ID" value="GGB35373.1"/>
    <property type="molecule type" value="Genomic_DNA"/>
</dbReference>
<evidence type="ECO:0000259" key="3">
    <source>
        <dbReference type="PROSITE" id="PS50921"/>
    </source>
</evidence>
<evidence type="ECO:0000313" key="5">
    <source>
        <dbReference type="Proteomes" id="UP000636793"/>
    </source>
</evidence>
<proteinExistence type="predicted"/>
<dbReference type="InterPro" id="IPR012074">
    <property type="entry name" value="GAF_ANTAR"/>
</dbReference>
<protein>
    <submittedName>
        <fullName evidence="4">Transcriptional regulator</fullName>
    </submittedName>
</protein>
<reference evidence="4" key="1">
    <citation type="journal article" date="2014" name="Int. J. Syst. Evol. Microbiol.">
        <title>Complete genome sequence of Corynebacterium casei LMG S-19264T (=DSM 44701T), isolated from a smear-ripened cheese.</title>
        <authorList>
            <consortium name="US DOE Joint Genome Institute (JGI-PGF)"/>
            <person name="Walter F."/>
            <person name="Albersmeier A."/>
            <person name="Kalinowski J."/>
            <person name="Ruckert C."/>
        </authorList>
    </citation>
    <scope>NUCLEOTIDE SEQUENCE</scope>
    <source>
        <strain evidence="4">CGMCC 1.15085</strain>
    </source>
</reference>
<dbReference type="PIRSF" id="PIRSF036625">
    <property type="entry name" value="GAF_ANTAR"/>
    <property type="match status" value="1"/>
</dbReference>
<name>A0A916WV93_9MICO</name>
<gene>
    <name evidence="4" type="ORF">GCM10011492_27590</name>
</gene>
<sequence>MTTPDREKQLVRAFVGLSDTLVSDYDITDLLQDLVEHCAELLRADAAGILLVDPRGGLRVMASTSEHTRLLELFQQQANEGPCVDCVSSGEPVSVPDLTERAEQWPRFVPAAAEQDFRAVDAVPMRLRDEIIGAMNLFRTRTGAMPDADLGVARALADVATIGILSERAIHHRSVLVTQLEGALSSRLIVEQAKGILSASGATDMDHAFRSLRAYARRTQSRLSQVAAQLADGTLTAAQVLSAGDVPATDRSR</sequence>
<dbReference type="PROSITE" id="PS50921">
    <property type="entry name" value="ANTAR"/>
    <property type="match status" value="1"/>
</dbReference>
<dbReference type="SUPFAM" id="SSF55781">
    <property type="entry name" value="GAF domain-like"/>
    <property type="match status" value="1"/>
</dbReference>
<dbReference type="InterPro" id="IPR003018">
    <property type="entry name" value="GAF"/>
</dbReference>
<dbReference type="SMART" id="SM01012">
    <property type="entry name" value="ANTAR"/>
    <property type="match status" value="1"/>
</dbReference>
<keyword evidence="2" id="KW-0804">Transcription</keyword>
<evidence type="ECO:0000256" key="1">
    <source>
        <dbReference type="ARBA" id="ARBA00023015"/>
    </source>
</evidence>
<dbReference type="SMART" id="SM00065">
    <property type="entry name" value="GAF"/>
    <property type="match status" value="1"/>
</dbReference>
<dbReference type="Proteomes" id="UP000636793">
    <property type="component" value="Unassembled WGS sequence"/>
</dbReference>
<keyword evidence="1" id="KW-0805">Transcription regulation</keyword>
<dbReference type="AlphaFoldDB" id="A0A916WV93"/>
<dbReference type="RefSeq" id="WP_188837609.1">
    <property type="nucleotide sequence ID" value="NZ_BMHI01000004.1"/>
</dbReference>
<dbReference type="Gene3D" id="1.10.10.10">
    <property type="entry name" value="Winged helix-like DNA-binding domain superfamily/Winged helix DNA-binding domain"/>
    <property type="match status" value="1"/>
</dbReference>
<comment type="caution">
    <text evidence="4">The sequence shown here is derived from an EMBL/GenBank/DDBJ whole genome shotgun (WGS) entry which is preliminary data.</text>
</comment>
<keyword evidence="5" id="KW-1185">Reference proteome</keyword>
<organism evidence="4 5">
    <name type="scientific">Flexivirga endophytica</name>
    <dbReference type="NCBI Taxonomy" id="1849103"/>
    <lineage>
        <taxon>Bacteria</taxon>
        <taxon>Bacillati</taxon>
        <taxon>Actinomycetota</taxon>
        <taxon>Actinomycetes</taxon>
        <taxon>Micrococcales</taxon>
        <taxon>Dermacoccaceae</taxon>
        <taxon>Flexivirga</taxon>
    </lineage>
</organism>
<dbReference type="GO" id="GO:0003723">
    <property type="term" value="F:RNA binding"/>
    <property type="evidence" value="ECO:0007669"/>
    <property type="project" value="InterPro"/>
</dbReference>
<dbReference type="InterPro" id="IPR036388">
    <property type="entry name" value="WH-like_DNA-bd_sf"/>
</dbReference>
<evidence type="ECO:0000313" key="4">
    <source>
        <dbReference type="EMBL" id="GGB35373.1"/>
    </source>
</evidence>
<feature type="domain" description="ANTAR" evidence="3">
    <location>
        <begin position="170"/>
        <end position="231"/>
    </location>
</feature>
<accession>A0A916WV93</accession>
<reference evidence="4" key="2">
    <citation type="submission" date="2020-09" db="EMBL/GenBank/DDBJ databases">
        <authorList>
            <person name="Sun Q."/>
            <person name="Zhou Y."/>
        </authorList>
    </citation>
    <scope>NUCLEOTIDE SEQUENCE</scope>
    <source>
        <strain evidence="4">CGMCC 1.15085</strain>
    </source>
</reference>
<dbReference type="Pfam" id="PF03861">
    <property type="entry name" value="ANTAR"/>
    <property type="match status" value="1"/>
</dbReference>
<evidence type="ECO:0000256" key="2">
    <source>
        <dbReference type="ARBA" id="ARBA00023163"/>
    </source>
</evidence>
<dbReference type="InterPro" id="IPR029016">
    <property type="entry name" value="GAF-like_dom_sf"/>
</dbReference>
<dbReference type="InterPro" id="IPR005561">
    <property type="entry name" value="ANTAR"/>
</dbReference>